<dbReference type="InterPro" id="IPR011101">
    <property type="entry name" value="DUF5131"/>
</dbReference>
<name>A0A6M3LL05_9ZZZZ</name>
<feature type="region of interest" description="Disordered" evidence="1">
    <location>
        <begin position="250"/>
        <end position="270"/>
    </location>
</feature>
<sequence length="270" mass="30531">MNKTAIVWTDFSWNLWSGCTPVSEGCRYCYARTLAERLRGSPGFPNGFELTMRPHKLREPARLNRKVGQVDGARAMVFVCSTSDFFYEAVGDATRELALEAMTACTNLTFQVLTKRPSAAQEYFTHRPVPPNVWLGVTVENASHYDRIDRLVTIDAPIRFISAEPLLGELNDLPLDGIDWVIVGGESGQHLQDKDTRLKRSLVCKPLGKWVPRGHRMDWVRSIRDQCDAADVAFLFKQWGGLKPHSAGRTLDGRTYTEYPTQKRPCKETP</sequence>
<gene>
    <name evidence="2" type="ORF">MM415B03900_0006</name>
</gene>
<organism evidence="2">
    <name type="scientific">viral metagenome</name>
    <dbReference type="NCBI Taxonomy" id="1070528"/>
    <lineage>
        <taxon>unclassified sequences</taxon>
        <taxon>metagenomes</taxon>
        <taxon>organismal metagenomes</taxon>
    </lineage>
</organism>
<accession>A0A6M3LL05</accession>
<proteinExistence type="predicted"/>
<dbReference type="EMBL" id="MT143221">
    <property type="protein sequence ID" value="QJA94312.1"/>
    <property type="molecule type" value="Genomic_DNA"/>
</dbReference>
<dbReference type="Pfam" id="PF07505">
    <property type="entry name" value="DUF5131"/>
    <property type="match status" value="2"/>
</dbReference>
<reference evidence="2" key="1">
    <citation type="submission" date="2020-03" db="EMBL/GenBank/DDBJ databases">
        <title>The deep terrestrial virosphere.</title>
        <authorList>
            <person name="Holmfeldt K."/>
            <person name="Nilsson E."/>
            <person name="Simone D."/>
            <person name="Lopez-Fernandez M."/>
            <person name="Wu X."/>
            <person name="de Brujin I."/>
            <person name="Lundin D."/>
            <person name="Andersson A."/>
            <person name="Bertilsson S."/>
            <person name="Dopson M."/>
        </authorList>
    </citation>
    <scope>NUCLEOTIDE SEQUENCE</scope>
    <source>
        <strain evidence="2">MM415B03900</strain>
    </source>
</reference>
<protein>
    <submittedName>
        <fullName evidence="2">Uncharacterized protein</fullName>
    </submittedName>
</protein>
<evidence type="ECO:0000313" key="2">
    <source>
        <dbReference type="EMBL" id="QJA94312.1"/>
    </source>
</evidence>
<evidence type="ECO:0000256" key="1">
    <source>
        <dbReference type="SAM" id="MobiDB-lite"/>
    </source>
</evidence>
<dbReference type="AlphaFoldDB" id="A0A6M3LL05"/>